<dbReference type="SUPFAM" id="SSF103506">
    <property type="entry name" value="Mitochondrial carrier"/>
    <property type="match status" value="1"/>
</dbReference>
<dbReference type="AlphaFoldDB" id="A0A7S0WHX4"/>
<comment type="subcellular location">
    <subcellularLocation>
        <location evidence="1">Mitochondrion membrane</location>
        <topology evidence="1">Multi-pass membrane protein</topology>
    </subcellularLocation>
</comment>
<reference evidence="11" key="1">
    <citation type="submission" date="2021-01" db="EMBL/GenBank/DDBJ databases">
        <authorList>
            <person name="Corre E."/>
            <person name="Pelletier E."/>
            <person name="Niang G."/>
            <person name="Scheremetjew M."/>
            <person name="Finn R."/>
            <person name="Kale V."/>
            <person name="Holt S."/>
            <person name="Cochrane G."/>
            <person name="Meng A."/>
            <person name="Brown T."/>
            <person name="Cohen L."/>
        </authorList>
    </citation>
    <scope>NUCLEOTIDE SEQUENCE</scope>
    <source>
        <strain evidence="11">SAG 11-49</strain>
    </source>
</reference>
<evidence type="ECO:0000256" key="10">
    <source>
        <dbReference type="RuleBase" id="RU000488"/>
    </source>
</evidence>
<dbReference type="PROSITE" id="PS50920">
    <property type="entry name" value="SOLCAR"/>
    <property type="match status" value="3"/>
</dbReference>
<evidence type="ECO:0000256" key="1">
    <source>
        <dbReference type="ARBA" id="ARBA00004225"/>
    </source>
</evidence>
<dbReference type="InterPro" id="IPR023395">
    <property type="entry name" value="MCP_dom_sf"/>
</dbReference>
<keyword evidence="5" id="KW-0677">Repeat</keyword>
<sequence length="350" mass="37763">MVARTINETLMEVEHTPKVHKKVLDIAPGVAGGVARVVVGQPFDTIKTRLQVMGAGTALAKQLPPSDVYLNSNDCLRKMVKNEGWISLYRGIAAPLLGNMVLLGIHFPTFTKTKKYLDEAVPTPAGEFSHAKTLAAGAAAGLAGSFVSCPSEHIRTKMQLQRRVQLAQKLGGAAAQGLEMYSGSVDCARKIMSKHGISGLYRGFTSTVMRDMQGYAWFFYGYEATIAALAPGKTKADLSYGQVMAAGVMAGFGLWGSMFPIDTIKSKMQGDNLAQPQYKSTLDCYKQSVAVEGQKGLWRGFSAAMYRAIPVNASIFLAVEGTREAIWLYDRWAQQQEGTVEASATATASQ</sequence>
<feature type="repeat" description="Solcar" evidence="9">
    <location>
        <begin position="131"/>
        <end position="228"/>
    </location>
</feature>
<dbReference type="GO" id="GO:1990575">
    <property type="term" value="P:mitochondrial L-ornithine transmembrane transport"/>
    <property type="evidence" value="ECO:0007669"/>
    <property type="project" value="TreeGrafter"/>
</dbReference>
<evidence type="ECO:0000313" key="11">
    <source>
        <dbReference type="EMBL" id="CAD8667234.1"/>
    </source>
</evidence>
<dbReference type="PANTHER" id="PTHR45624:SF12">
    <property type="entry name" value="MITOCHONDRIAL ORNITHINE TRANSPORTER 1"/>
    <property type="match status" value="1"/>
</dbReference>
<evidence type="ECO:0000256" key="5">
    <source>
        <dbReference type="ARBA" id="ARBA00022737"/>
    </source>
</evidence>
<feature type="repeat" description="Solcar" evidence="9">
    <location>
        <begin position="20"/>
        <end position="116"/>
    </location>
</feature>
<evidence type="ECO:0000256" key="4">
    <source>
        <dbReference type="ARBA" id="ARBA00022692"/>
    </source>
</evidence>
<keyword evidence="8 9" id="KW-0472">Membrane</keyword>
<evidence type="ECO:0008006" key="12">
    <source>
        <dbReference type="Google" id="ProtNLM"/>
    </source>
</evidence>
<dbReference type="EMBL" id="HBFB01004437">
    <property type="protein sequence ID" value="CAD8667234.1"/>
    <property type="molecule type" value="Transcribed_RNA"/>
</dbReference>
<dbReference type="InterPro" id="IPR050567">
    <property type="entry name" value="Mitochondrial_Carrier"/>
</dbReference>
<evidence type="ECO:0000256" key="2">
    <source>
        <dbReference type="ARBA" id="ARBA00006375"/>
    </source>
</evidence>
<keyword evidence="7" id="KW-0496">Mitochondrion</keyword>
<dbReference type="InterPro" id="IPR018108">
    <property type="entry name" value="MCP_transmembrane"/>
</dbReference>
<organism evidence="11">
    <name type="scientific">Chlamydomonas leiostraca</name>
    <dbReference type="NCBI Taxonomy" id="1034604"/>
    <lineage>
        <taxon>Eukaryota</taxon>
        <taxon>Viridiplantae</taxon>
        <taxon>Chlorophyta</taxon>
        <taxon>core chlorophytes</taxon>
        <taxon>Chlorophyceae</taxon>
        <taxon>CS clade</taxon>
        <taxon>Chlamydomonadales</taxon>
        <taxon>Chlamydomonadaceae</taxon>
        <taxon>Chlamydomonas</taxon>
    </lineage>
</organism>
<dbReference type="GO" id="GO:0031966">
    <property type="term" value="C:mitochondrial membrane"/>
    <property type="evidence" value="ECO:0007669"/>
    <property type="project" value="UniProtKB-SubCell"/>
</dbReference>
<dbReference type="PANTHER" id="PTHR45624">
    <property type="entry name" value="MITOCHONDRIAL BASIC AMINO ACIDS TRANSPORTER-RELATED"/>
    <property type="match status" value="1"/>
</dbReference>
<feature type="repeat" description="Solcar" evidence="9">
    <location>
        <begin position="238"/>
        <end position="325"/>
    </location>
</feature>
<accession>A0A7S0WHX4</accession>
<keyword evidence="3 10" id="KW-0813">Transport</keyword>
<evidence type="ECO:0000256" key="9">
    <source>
        <dbReference type="PROSITE-ProRule" id="PRU00282"/>
    </source>
</evidence>
<evidence type="ECO:0000256" key="8">
    <source>
        <dbReference type="ARBA" id="ARBA00023136"/>
    </source>
</evidence>
<evidence type="ECO:0000256" key="6">
    <source>
        <dbReference type="ARBA" id="ARBA00022989"/>
    </source>
</evidence>
<keyword evidence="6" id="KW-1133">Transmembrane helix</keyword>
<dbReference type="Gene3D" id="1.50.40.10">
    <property type="entry name" value="Mitochondrial carrier domain"/>
    <property type="match status" value="1"/>
</dbReference>
<dbReference type="GO" id="GO:0000064">
    <property type="term" value="F:L-ornithine transmembrane transporter activity"/>
    <property type="evidence" value="ECO:0007669"/>
    <property type="project" value="TreeGrafter"/>
</dbReference>
<dbReference type="Pfam" id="PF00153">
    <property type="entry name" value="Mito_carr"/>
    <property type="match status" value="3"/>
</dbReference>
<protein>
    <recommendedName>
        <fullName evidence="12">Mitochondrial carrier protein</fullName>
    </recommendedName>
</protein>
<proteinExistence type="inferred from homology"/>
<gene>
    <name evidence="11" type="ORF">CLEI1391_LOCUS2403</name>
</gene>
<evidence type="ECO:0000256" key="3">
    <source>
        <dbReference type="ARBA" id="ARBA00022448"/>
    </source>
</evidence>
<keyword evidence="4 9" id="KW-0812">Transmembrane</keyword>
<name>A0A7S0WHX4_9CHLO</name>
<evidence type="ECO:0000256" key="7">
    <source>
        <dbReference type="ARBA" id="ARBA00023128"/>
    </source>
</evidence>
<comment type="similarity">
    <text evidence="2 10">Belongs to the mitochondrial carrier (TC 2.A.29) family.</text>
</comment>